<reference evidence="1 2" key="1">
    <citation type="journal article" date="2016" name="Nat. Commun.">
        <title>Thousands of microbial genomes shed light on interconnected biogeochemical processes in an aquifer system.</title>
        <authorList>
            <person name="Anantharaman K."/>
            <person name="Brown C.T."/>
            <person name="Hug L.A."/>
            <person name="Sharon I."/>
            <person name="Castelle C.J."/>
            <person name="Probst A.J."/>
            <person name="Thomas B.C."/>
            <person name="Singh A."/>
            <person name="Wilkins M.J."/>
            <person name="Karaoz U."/>
            <person name="Brodie E.L."/>
            <person name="Williams K.H."/>
            <person name="Hubbard S.S."/>
            <person name="Banfield J.F."/>
        </authorList>
    </citation>
    <scope>NUCLEOTIDE SEQUENCE [LARGE SCALE GENOMIC DNA]</scope>
</reference>
<proteinExistence type="predicted"/>
<comment type="caution">
    <text evidence="1">The sequence shown here is derived from an EMBL/GenBank/DDBJ whole genome shotgun (WGS) entry which is preliminary data.</text>
</comment>
<dbReference type="AlphaFoldDB" id="A0A1F5TRD9"/>
<accession>A0A1F5TRD9</accession>
<protein>
    <submittedName>
        <fullName evidence="1">Uncharacterized protein</fullName>
    </submittedName>
</protein>
<dbReference type="Proteomes" id="UP000177579">
    <property type="component" value="Unassembled WGS sequence"/>
</dbReference>
<sequence>MVHYQQFIAYNKPVVRNNQIIFATQKLLGQIYLIFNLMKLYHGSPNSFDTIRKSQAQAGDGIKVPDDELLNAIYLTPNYEFALAIASMPKGATDIDEATRTIKFENPEAFDPEKEVYVYEIDSEAIPKENLKEVDELQIAVLNIPELKPSMKHIHKAGDVEKYYEIKREVKEVKNETKLSPEFKIK</sequence>
<evidence type="ECO:0000313" key="2">
    <source>
        <dbReference type="Proteomes" id="UP000177579"/>
    </source>
</evidence>
<name>A0A1F5TRD9_9BACT</name>
<organism evidence="1 2">
    <name type="scientific">Candidatus Falkowbacteria bacterium RIFOXYD2_FULL_34_120</name>
    <dbReference type="NCBI Taxonomy" id="1798007"/>
    <lineage>
        <taxon>Bacteria</taxon>
        <taxon>Candidatus Falkowiibacteriota</taxon>
    </lineage>
</organism>
<evidence type="ECO:0000313" key="1">
    <source>
        <dbReference type="EMBL" id="OGF41419.1"/>
    </source>
</evidence>
<dbReference type="EMBL" id="MFGO01000009">
    <property type="protein sequence ID" value="OGF41419.1"/>
    <property type="molecule type" value="Genomic_DNA"/>
</dbReference>
<gene>
    <name evidence="1" type="ORF">A2531_00025</name>
</gene>